<dbReference type="SUPFAM" id="SSF56204">
    <property type="entry name" value="Hect, E3 ligase catalytic domain"/>
    <property type="match status" value="1"/>
</dbReference>
<dbReference type="SMART" id="SM00119">
    <property type="entry name" value="HECTc"/>
    <property type="match status" value="1"/>
</dbReference>
<dbReference type="EMBL" id="VIIS01000481">
    <property type="protein sequence ID" value="KAF0308505.1"/>
    <property type="molecule type" value="Genomic_DNA"/>
</dbReference>
<dbReference type="PROSITE" id="PS50966">
    <property type="entry name" value="ZF_SWIM"/>
    <property type="match status" value="1"/>
</dbReference>
<keyword evidence="6" id="KW-0479">Metal-binding</keyword>
<sequence>MPGPFPFRRPALGPARPAMPCRPEEPPWSAEQLIHVVERSARAHDYSHVIRAIGRIFSDVHVLKRSFLRPRGSPVSDGPAPRLDLEGVRPVFSLLFSTGDSPFTAALAAALCRLSDGLCASLAARQHGWRRDPALLHVVALVLEIPALGSSEFLTLALPGLCRAAALLPAAAQARLVRLWARCPPARLRHMVHTLQQLISVRVVEAGAHGQVTDDPVLEAAVRLLGLLYRASLSGGRRDPPPPPAPGAAPAAVSELEVRPSDCRVPLVSWEEFHNEPLSEAVEFDHDFRLYQEHPDRFCLLRHPFALTPAARALALFYMSRVRMYREGRQAVLRAPSLGPAALPHLPLRVRRQWLVQDALCQLETVARDSPESLKKQLVVQFIGEQGVDEGGLSKEFFRLIVERLFSAEYGLFTYSEETRCHWFRPSGGPPERDAQYSLAGLILGLAIYNSVTLDVRLPAVAYRKLAGRRGALEDLEQLSPTLHRSLSAMLEYPGDDLEEVFVQTFQVGYTDGTGAQRSYELVPAGRHRTVGRHNVREFADRYADFLLNKSVRRAFRAFRRGFQLVTDETPLWSLFRAEEAELLLCGSQEQRKAFSGEWSALEKRQSLPKGSRLIGLDPFIADDRLLRVRGRLEFSDLMYEEKHPILLPMDQEMRSAYEKFPDLLLMDSTYKLLDIRTPVFTILTVDSFGRGVPLAVFLVTNETAHMIGAMLRVWLTDKDRAEKAAIKDVFPDCDQFLCSFHVLQSFRRELNLASVEKGERERILGVLQQLDELVESATVTLVDSPGGLTACDRAGRVAVSSTACDCLFYRHYSLPCRHIMAVRLEQGMCLFSQELVGQKWLLSFAADHLEAQLDCRVPFAPSVSTRSLPPGKPPRTERERYRQLLNVTSQIASVGCELTGAEHRQLLDKLTTMLHFLQQRRSFLIVEEVDGVPTNDSDLPTDAPPSDVADADLTDLHSPTADPDAGELVDLKATGRP</sequence>
<dbReference type="GO" id="GO:0000209">
    <property type="term" value="P:protein polyubiquitination"/>
    <property type="evidence" value="ECO:0007669"/>
    <property type="project" value="InterPro"/>
</dbReference>
<dbReference type="Pfam" id="PF21056">
    <property type="entry name" value="ZSWIM1-3_RNaseH-like"/>
    <property type="match status" value="1"/>
</dbReference>
<proteinExistence type="predicted"/>
<feature type="domain" description="SWIM-type" evidence="9">
    <location>
        <begin position="796"/>
        <end position="828"/>
    </location>
</feature>
<protein>
    <recommendedName>
        <fullName evidence="2">HECT-type E3 ubiquitin transferase</fullName>
        <ecNumber evidence="2">2.3.2.26</ecNumber>
    </recommendedName>
</protein>
<reference evidence="10 11" key="1">
    <citation type="submission" date="2019-07" db="EMBL/GenBank/DDBJ databases">
        <title>Draft genome assembly of a fouling barnacle, Amphibalanus amphitrite (Darwin, 1854): The first reference genome for Thecostraca.</title>
        <authorList>
            <person name="Kim W."/>
        </authorList>
    </citation>
    <scope>NUCLEOTIDE SEQUENCE [LARGE SCALE GENOMIC DNA]</scope>
    <source>
        <strain evidence="10">SNU_AA5</strain>
        <tissue evidence="10">Soma without cirri and trophi</tissue>
    </source>
</reference>
<dbReference type="AlphaFoldDB" id="A0A6A4WNT5"/>
<keyword evidence="11" id="KW-1185">Reference proteome</keyword>
<evidence type="ECO:0000256" key="2">
    <source>
        <dbReference type="ARBA" id="ARBA00012485"/>
    </source>
</evidence>
<evidence type="ECO:0000256" key="6">
    <source>
        <dbReference type="PROSITE-ProRule" id="PRU00325"/>
    </source>
</evidence>
<dbReference type="InterPro" id="IPR044611">
    <property type="entry name" value="E3A/B/C-like"/>
</dbReference>
<keyword evidence="6" id="KW-0863">Zinc-finger</keyword>
<evidence type="ECO:0000256" key="3">
    <source>
        <dbReference type="ARBA" id="ARBA00022679"/>
    </source>
</evidence>
<evidence type="ECO:0000313" key="10">
    <source>
        <dbReference type="EMBL" id="KAF0308505.1"/>
    </source>
</evidence>
<dbReference type="GO" id="GO:0016874">
    <property type="term" value="F:ligase activity"/>
    <property type="evidence" value="ECO:0007669"/>
    <property type="project" value="UniProtKB-KW"/>
</dbReference>
<dbReference type="InterPro" id="IPR035983">
    <property type="entry name" value="Hect_E3_ubiquitin_ligase"/>
</dbReference>
<keyword evidence="10" id="KW-0436">Ligase</keyword>
<dbReference type="Pfam" id="PF00632">
    <property type="entry name" value="HECT"/>
    <property type="match status" value="1"/>
</dbReference>
<dbReference type="InterPro" id="IPR007527">
    <property type="entry name" value="Znf_SWIM"/>
</dbReference>
<organism evidence="10 11">
    <name type="scientific">Amphibalanus amphitrite</name>
    <name type="common">Striped barnacle</name>
    <name type="synonym">Balanus amphitrite</name>
    <dbReference type="NCBI Taxonomy" id="1232801"/>
    <lineage>
        <taxon>Eukaryota</taxon>
        <taxon>Metazoa</taxon>
        <taxon>Ecdysozoa</taxon>
        <taxon>Arthropoda</taxon>
        <taxon>Crustacea</taxon>
        <taxon>Multicrustacea</taxon>
        <taxon>Cirripedia</taxon>
        <taxon>Thoracica</taxon>
        <taxon>Thoracicalcarea</taxon>
        <taxon>Balanomorpha</taxon>
        <taxon>Balanoidea</taxon>
        <taxon>Balanidae</taxon>
        <taxon>Amphibalaninae</taxon>
        <taxon>Amphibalanus</taxon>
    </lineage>
</organism>
<dbReference type="PANTHER" id="PTHR45700:SF8">
    <property type="entry name" value="HECT-TYPE E3 UBIQUITIN TRANSFERASE"/>
    <property type="match status" value="1"/>
</dbReference>
<dbReference type="InterPro" id="IPR048324">
    <property type="entry name" value="ZSWIM1-3_RNaseH-like"/>
</dbReference>
<keyword evidence="3" id="KW-0808">Transferase</keyword>
<evidence type="ECO:0000313" key="11">
    <source>
        <dbReference type="Proteomes" id="UP000440578"/>
    </source>
</evidence>
<evidence type="ECO:0000256" key="7">
    <source>
        <dbReference type="SAM" id="MobiDB-lite"/>
    </source>
</evidence>
<dbReference type="OrthoDB" id="124789at2759"/>
<dbReference type="EC" id="2.3.2.26" evidence="2"/>
<evidence type="ECO:0000259" key="9">
    <source>
        <dbReference type="PROSITE" id="PS50966"/>
    </source>
</evidence>
<evidence type="ECO:0000259" key="8">
    <source>
        <dbReference type="PROSITE" id="PS50237"/>
    </source>
</evidence>
<comment type="catalytic activity">
    <reaction evidence="1">
        <text>S-ubiquitinyl-[E2 ubiquitin-conjugating enzyme]-L-cysteine + [acceptor protein]-L-lysine = [E2 ubiquitin-conjugating enzyme]-L-cysteine + N(6)-ubiquitinyl-[acceptor protein]-L-lysine.</text>
        <dbReference type="EC" id="2.3.2.26"/>
    </reaction>
</comment>
<dbReference type="GO" id="GO:0061630">
    <property type="term" value="F:ubiquitin protein ligase activity"/>
    <property type="evidence" value="ECO:0007669"/>
    <property type="project" value="UniProtKB-EC"/>
</dbReference>
<dbReference type="Gene3D" id="3.30.2160.10">
    <property type="entry name" value="Hect, E3 ligase catalytic domain"/>
    <property type="match status" value="1"/>
</dbReference>
<dbReference type="Gene3D" id="3.90.1750.10">
    <property type="entry name" value="Hect, E3 ligase catalytic domains"/>
    <property type="match status" value="1"/>
</dbReference>
<comment type="caution">
    <text evidence="10">The sequence shown here is derived from an EMBL/GenBank/DDBJ whole genome shotgun (WGS) entry which is preliminary data.</text>
</comment>
<feature type="region of interest" description="Disordered" evidence="7">
    <location>
        <begin position="935"/>
        <end position="978"/>
    </location>
</feature>
<feature type="region of interest" description="Disordered" evidence="7">
    <location>
        <begin position="1"/>
        <end position="22"/>
    </location>
</feature>
<accession>A0A6A4WNT5</accession>
<evidence type="ECO:0000256" key="5">
    <source>
        <dbReference type="PROSITE-ProRule" id="PRU00104"/>
    </source>
</evidence>
<dbReference type="InterPro" id="IPR000569">
    <property type="entry name" value="HECT_dom"/>
</dbReference>
<keyword evidence="4 5" id="KW-0833">Ubl conjugation pathway</keyword>
<evidence type="ECO:0000256" key="4">
    <source>
        <dbReference type="ARBA" id="ARBA00022786"/>
    </source>
</evidence>
<gene>
    <name evidence="10" type="primary">UBE3A_1</name>
    <name evidence="10" type="ORF">FJT64_002140</name>
</gene>
<dbReference type="GO" id="GO:0009966">
    <property type="term" value="P:regulation of signal transduction"/>
    <property type="evidence" value="ECO:0007669"/>
    <property type="project" value="UniProtKB-ARBA"/>
</dbReference>
<dbReference type="Pfam" id="PF04434">
    <property type="entry name" value="SWIM"/>
    <property type="match status" value="1"/>
</dbReference>
<dbReference type="Proteomes" id="UP000440578">
    <property type="component" value="Unassembled WGS sequence"/>
</dbReference>
<dbReference type="PANTHER" id="PTHR45700">
    <property type="entry name" value="UBIQUITIN-PROTEIN LIGASE E3C"/>
    <property type="match status" value="1"/>
</dbReference>
<name>A0A6A4WNT5_AMPAM</name>
<evidence type="ECO:0000256" key="1">
    <source>
        <dbReference type="ARBA" id="ARBA00000885"/>
    </source>
</evidence>
<feature type="domain" description="HECT" evidence="8">
    <location>
        <begin position="370"/>
        <end position="590"/>
    </location>
</feature>
<keyword evidence="6" id="KW-0862">Zinc</keyword>
<dbReference type="PROSITE" id="PS50237">
    <property type="entry name" value="HECT"/>
    <property type="match status" value="1"/>
</dbReference>
<dbReference type="GO" id="GO:0008270">
    <property type="term" value="F:zinc ion binding"/>
    <property type="evidence" value="ECO:0007669"/>
    <property type="project" value="UniProtKB-KW"/>
</dbReference>
<comment type="caution">
    <text evidence="5">Lacks conserved residue(s) required for the propagation of feature annotation.</text>
</comment>
<dbReference type="FunFam" id="3.30.2160.10:FF:000004">
    <property type="entry name" value="probable E3 ubiquitin-protein ligase HERC4 isoform X1"/>
    <property type="match status" value="1"/>
</dbReference>